<dbReference type="OrthoDB" id="9808260at2"/>
<dbReference type="InterPro" id="IPR038636">
    <property type="entry name" value="Wzi_sf"/>
</dbReference>
<keyword evidence="1" id="KW-0732">Signal</keyword>
<dbReference type="EMBL" id="SBKN01000001">
    <property type="protein sequence ID" value="RXR24047.1"/>
    <property type="molecule type" value="Genomic_DNA"/>
</dbReference>
<reference evidence="3" key="1">
    <citation type="submission" date="2019-01" db="EMBL/GenBank/DDBJ databases">
        <title>Cytophagaceae bacterium strain CAR-16.</title>
        <authorList>
            <person name="Chen W.-M."/>
        </authorList>
    </citation>
    <scope>NUCLEOTIDE SEQUENCE [LARGE SCALE GENOMIC DNA]</scope>
    <source>
        <strain evidence="3">WWJ-16</strain>
    </source>
</reference>
<evidence type="ECO:0000313" key="2">
    <source>
        <dbReference type="EMBL" id="RXR24047.1"/>
    </source>
</evidence>
<sequence>MKKAILLFSLFGAILYGNAQSYSQNPPLFPNCATASEQEAQSCFDREVQRFVYQNYKAPEKFQGTIIVLFEVNDQGKFKPLYIDCSDEKATEETKRVFDALPQVKPATFSGKPTYAKYTLRFTVPLQNPDDLAKPKEKEAPKTTATTVFNKDVELKELDSMVYQKFSQPQYESRLNIPISHQMYSTFDWALNKVGANTHTSSKPYSFAEVSKYYNLREVNEKQMIAKKSWWGRKLWNEDLVAIQGDDYWFTLNPIFDLQAGINTPSKKEFTYVNTRGIQIRGGLGKEVNFSATIFESQGRFADYFNNYAQSIAPSGGNPATIPGVGIAKDFKTDAFDFPMAEAYINYAPGKHVSFQLGHGRNFIGDGYRSLLLTDGVSPYPYFKINTTFWKIKYTNLYTWMKDTRPEATVDGTYATKFVASHYLSWNVNSRLNLGFFESVVWSKQNDRGFDMSFVNPIIFYRAVEFSSSSKSGNALLGLTGKYKFSNSINLYGQFLLDEFSLGEMRSGKRSWKNKFAYQMGLKYYNAFDVDNLTLQLEYNFIRPYVYSHSNVLTNYGNSNQSLGHQWGGNTQELIAIARYVKGRYYASAKLHYGIRGLDYNTTDNNYNYGGNIYLSYNNERPFNEGVVVGQGNKTTIMIADIQAGYTLNPTTNLKVFANFIYRNFNPTTATAAITDSSTSWFTLGIRTDIFNWYFDY</sequence>
<dbReference type="AlphaFoldDB" id="A0A4Q1KB15"/>
<dbReference type="RefSeq" id="WP_129460011.1">
    <property type="nucleotide sequence ID" value="NZ_SBKN01000001.1"/>
</dbReference>
<dbReference type="Proteomes" id="UP000289857">
    <property type="component" value="Unassembled WGS sequence"/>
</dbReference>
<comment type="caution">
    <text evidence="2">The sequence shown here is derived from an EMBL/GenBank/DDBJ whole genome shotgun (WGS) entry which is preliminary data.</text>
</comment>
<proteinExistence type="predicted"/>
<organism evidence="2 3">
    <name type="scientific">Flavobacterium stagni</name>
    <dbReference type="NCBI Taxonomy" id="2506421"/>
    <lineage>
        <taxon>Bacteria</taxon>
        <taxon>Pseudomonadati</taxon>
        <taxon>Bacteroidota</taxon>
        <taxon>Flavobacteriia</taxon>
        <taxon>Flavobacteriales</taxon>
        <taxon>Flavobacteriaceae</taxon>
        <taxon>Flavobacterium</taxon>
    </lineage>
</organism>
<dbReference type="Gene3D" id="2.40.160.130">
    <property type="entry name" value="Capsule assembly protein Wzi"/>
    <property type="match status" value="1"/>
</dbReference>
<keyword evidence="3" id="KW-1185">Reference proteome</keyword>
<gene>
    <name evidence="2" type="ORF">EQG61_01005</name>
</gene>
<evidence type="ECO:0000313" key="3">
    <source>
        <dbReference type="Proteomes" id="UP000289857"/>
    </source>
</evidence>
<protein>
    <submittedName>
        <fullName evidence="2">Gliding motility protein RemB</fullName>
    </submittedName>
</protein>
<feature type="signal peptide" evidence="1">
    <location>
        <begin position="1"/>
        <end position="19"/>
    </location>
</feature>
<name>A0A4Q1KB15_9FLAO</name>
<feature type="chain" id="PRO_5020310841" evidence="1">
    <location>
        <begin position="20"/>
        <end position="697"/>
    </location>
</feature>
<accession>A0A4Q1KB15</accession>
<evidence type="ECO:0000256" key="1">
    <source>
        <dbReference type="SAM" id="SignalP"/>
    </source>
</evidence>